<dbReference type="AlphaFoldDB" id="A0A0P1ESS1"/>
<protein>
    <recommendedName>
        <fullName evidence="4">Component of SufBCD complex</fullName>
    </recommendedName>
</protein>
<organism evidence="2 3">
    <name type="scientific">Shimia marina</name>
    <dbReference type="NCBI Taxonomy" id="321267"/>
    <lineage>
        <taxon>Bacteria</taxon>
        <taxon>Pseudomonadati</taxon>
        <taxon>Pseudomonadota</taxon>
        <taxon>Alphaproteobacteria</taxon>
        <taxon>Rhodobacterales</taxon>
        <taxon>Roseobacteraceae</taxon>
    </lineage>
</organism>
<dbReference type="Proteomes" id="UP000054823">
    <property type="component" value="Unassembled WGS sequence"/>
</dbReference>
<proteinExistence type="predicted"/>
<evidence type="ECO:0008006" key="4">
    <source>
        <dbReference type="Google" id="ProtNLM"/>
    </source>
</evidence>
<keyword evidence="1" id="KW-0812">Transmembrane</keyword>
<sequence>MEWKILWAVNTLDLSQTVLELIDFRSFSNLWFWIALAVFWSSASHWVLGVPWDLVLRAKRNGGQAEADFHDLVRININRILHIATVSGLWLIGITCFILTGLAVLGWQYQIEFAQAVFLIFLPMSLVGAMSIRAARHIHMESLQSDALRKRLARHRFWVQFVGMISIFVTSLWGMYQNLLVSPLG</sequence>
<feature type="transmembrane region" description="Helical" evidence="1">
    <location>
        <begin position="157"/>
        <end position="176"/>
    </location>
</feature>
<dbReference type="EMBL" id="CYPW01000027">
    <property type="protein sequence ID" value="CUH53567.1"/>
    <property type="molecule type" value="Genomic_DNA"/>
</dbReference>
<feature type="transmembrane region" description="Helical" evidence="1">
    <location>
        <begin position="113"/>
        <end position="136"/>
    </location>
</feature>
<reference evidence="2 3" key="1">
    <citation type="submission" date="2015-09" db="EMBL/GenBank/DDBJ databases">
        <authorList>
            <consortium name="Swine Surveillance"/>
        </authorList>
    </citation>
    <scope>NUCLEOTIDE SEQUENCE [LARGE SCALE GENOMIC DNA]</scope>
    <source>
        <strain evidence="2 3">CECT 7688</strain>
    </source>
</reference>
<evidence type="ECO:0000256" key="1">
    <source>
        <dbReference type="SAM" id="Phobius"/>
    </source>
</evidence>
<accession>A0A0P1ESS1</accession>
<evidence type="ECO:0000313" key="2">
    <source>
        <dbReference type="EMBL" id="CUH53567.1"/>
    </source>
</evidence>
<keyword evidence="1" id="KW-0472">Membrane</keyword>
<name>A0A0P1ESS1_9RHOB</name>
<keyword evidence="3" id="KW-1185">Reference proteome</keyword>
<dbReference type="STRING" id="321267.SHM7688_03021"/>
<feature type="transmembrane region" description="Helical" evidence="1">
    <location>
        <begin position="80"/>
        <end position="107"/>
    </location>
</feature>
<evidence type="ECO:0000313" key="3">
    <source>
        <dbReference type="Proteomes" id="UP000054823"/>
    </source>
</evidence>
<feature type="transmembrane region" description="Helical" evidence="1">
    <location>
        <begin position="30"/>
        <end position="50"/>
    </location>
</feature>
<keyword evidence="1" id="KW-1133">Transmembrane helix</keyword>
<gene>
    <name evidence="2" type="ORF">SHM7688_03021</name>
</gene>